<evidence type="ECO:0000259" key="1">
    <source>
        <dbReference type="PROSITE" id="PS50995"/>
    </source>
</evidence>
<dbReference type="PANTHER" id="PTHR33164">
    <property type="entry name" value="TRANSCRIPTIONAL REGULATOR, MARR FAMILY"/>
    <property type="match status" value="1"/>
</dbReference>
<dbReference type="InterPro" id="IPR000835">
    <property type="entry name" value="HTH_MarR-typ"/>
</dbReference>
<reference evidence="2 3" key="1">
    <citation type="submission" date="2020-08" db="EMBL/GenBank/DDBJ databases">
        <title>Genomic Encyclopedia of Type Strains, Phase IV (KMG-IV): sequencing the most valuable type-strain genomes for metagenomic binning, comparative biology and taxonomic classification.</title>
        <authorList>
            <person name="Goeker M."/>
        </authorList>
    </citation>
    <scope>NUCLEOTIDE SEQUENCE [LARGE SCALE GENOMIC DNA]</scope>
    <source>
        <strain evidence="2 3">DSM 45615</strain>
    </source>
</reference>
<dbReference type="InterPro" id="IPR036390">
    <property type="entry name" value="WH_DNA-bd_sf"/>
</dbReference>
<dbReference type="GO" id="GO:0003677">
    <property type="term" value="F:DNA binding"/>
    <property type="evidence" value="ECO:0007669"/>
    <property type="project" value="UniProtKB-KW"/>
</dbReference>
<feature type="domain" description="HTH marR-type" evidence="1">
    <location>
        <begin position="6"/>
        <end position="136"/>
    </location>
</feature>
<dbReference type="Pfam" id="PF12802">
    <property type="entry name" value="MarR_2"/>
    <property type="match status" value="1"/>
</dbReference>
<accession>A0A840P6H0</accession>
<dbReference type="RefSeq" id="WP_185052206.1">
    <property type="nucleotide sequence ID" value="NZ_BAABIX010000015.1"/>
</dbReference>
<evidence type="ECO:0000313" key="3">
    <source>
        <dbReference type="Proteomes" id="UP000578449"/>
    </source>
</evidence>
<comment type="caution">
    <text evidence="2">The sequence shown here is derived from an EMBL/GenBank/DDBJ whole genome shotgun (WGS) entry which is preliminary data.</text>
</comment>
<sequence>MSEERAERVWRGLRSLVLERHERRREVCDALGMSFIRVKALRSLAASPKTMRELAADLLIDAPYATLVVDDLVRRGLARREVHPEDRRSRIVRVTPEGTEAAARADSILSAPPPPLLSLPPEDLDTLDRIVARLLSG</sequence>
<dbReference type="InterPro" id="IPR039422">
    <property type="entry name" value="MarR/SlyA-like"/>
</dbReference>
<dbReference type="PANTHER" id="PTHR33164:SF43">
    <property type="entry name" value="HTH-TYPE TRANSCRIPTIONAL REPRESSOR YETL"/>
    <property type="match status" value="1"/>
</dbReference>
<proteinExistence type="predicted"/>
<dbReference type="InterPro" id="IPR036388">
    <property type="entry name" value="WH-like_DNA-bd_sf"/>
</dbReference>
<keyword evidence="2" id="KW-0238">DNA-binding</keyword>
<dbReference type="SMART" id="SM00347">
    <property type="entry name" value="HTH_MARR"/>
    <property type="match status" value="1"/>
</dbReference>
<keyword evidence="3" id="KW-1185">Reference proteome</keyword>
<organism evidence="2 3">
    <name type="scientific">Thermocatellispora tengchongensis</name>
    <dbReference type="NCBI Taxonomy" id="1073253"/>
    <lineage>
        <taxon>Bacteria</taxon>
        <taxon>Bacillati</taxon>
        <taxon>Actinomycetota</taxon>
        <taxon>Actinomycetes</taxon>
        <taxon>Streptosporangiales</taxon>
        <taxon>Streptosporangiaceae</taxon>
        <taxon>Thermocatellispora</taxon>
    </lineage>
</organism>
<dbReference type="SUPFAM" id="SSF46785">
    <property type="entry name" value="Winged helix' DNA-binding domain"/>
    <property type="match status" value="1"/>
</dbReference>
<dbReference type="Proteomes" id="UP000578449">
    <property type="component" value="Unassembled WGS sequence"/>
</dbReference>
<gene>
    <name evidence="2" type="ORF">HNP84_005004</name>
</gene>
<protein>
    <submittedName>
        <fullName evidence="2">DNA-binding MarR family transcriptional regulator</fullName>
    </submittedName>
</protein>
<evidence type="ECO:0000313" key="2">
    <source>
        <dbReference type="EMBL" id="MBB5135268.1"/>
    </source>
</evidence>
<dbReference type="PROSITE" id="PS50995">
    <property type="entry name" value="HTH_MARR_2"/>
    <property type="match status" value="1"/>
</dbReference>
<dbReference type="PRINTS" id="PR00598">
    <property type="entry name" value="HTHMARR"/>
</dbReference>
<dbReference type="Gene3D" id="1.10.10.10">
    <property type="entry name" value="Winged helix-like DNA-binding domain superfamily/Winged helix DNA-binding domain"/>
    <property type="match status" value="1"/>
</dbReference>
<dbReference type="GO" id="GO:0006950">
    <property type="term" value="P:response to stress"/>
    <property type="evidence" value="ECO:0007669"/>
    <property type="project" value="TreeGrafter"/>
</dbReference>
<dbReference type="GO" id="GO:0003700">
    <property type="term" value="F:DNA-binding transcription factor activity"/>
    <property type="evidence" value="ECO:0007669"/>
    <property type="project" value="InterPro"/>
</dbReference>
<dbReference type="AlphaFoldDB" id="A0A840P6H0"/>
<name>A0A840P6H0_9ACTN</name>
<dbReference type="EMBL" id="JACHGN010000010">
    <property type="protein sequence ID" value="MBB5135268.1"/>
    <property type="molecule type" value="Genomic_DNA"/>
</dbReference>